<name>A0A0C9MKR8_9FUNG</name>
<reference evidence="1" key="1">
    <citation type="submission" date="2014-09" db="EMBL/GenBank/DDBJ databases">
        <title>Draft genome sequence of an oleaginous Mucoromycotina fungus Mucor ambiguus NBRC6742.</title>
        <authorList>
            <person name="Takeda I."/>
            <person name="Yamane N."/>
            <person name="Morita T."/>
            <person name="Tamano K."/>
            <person name="Machida M."/>
            <person name="Baker S."/>
            <person name="Koike H."/>
        </authorList>
    </citation>
    <scope>NUCLEOTIDE SEQUENCE</scope>
    <source>
        <strain evidence="1">NBRC 6742</strain>
    </source>
</reference>
<dbReference type="OrthoDB" id="2270519at2759"/>
<evidence type="ECO:0000313" key="1">
    <source>
        <dbReference type="EMBL" id="GAN02453.1"/>
    </source>
</evidence>
<proteinExistence type="predicted"/>
<dbReference type="Proteomes" id="UP000053815">
    <property type="component" value="Unassembled WGS sequence"/>
</dbReference>
<sequence>MISVRSLYILKEEYFTEIVKRIVRFLTEYQTEIRNLKKQGFKILGYARKSGPRNTDQIIESHVSTANDPLAERDMKQKDELLTQLSAEGNTQDMLAYITNTEKNCLVALDYAGLSTNCNDLYGFLTQHPNLEKVMIDTMPTESVIHVYERNRLLNEPEMLKKIDCRK</sequence>
<organism evidence="1">
    <name type="scientific">Mucor ambiguus</name>
    <dbReference type="NCBI Taxonomy" id="91626"/>
    <lineage>
        <taxon>Eukaryota</taxon>
        <taxon>Fungi</taxon>
        <taxon>Fungi incertae sedis</taxon>
        <taxon>Mucoromycota</taxon>
        <taxon>Mucoromycotina</taxon>
        <taxon>Mucoromycetes</taxon>
        <taxon>Mucorales</taxon>
        <taxon>Mucorineae</taxon>
        <taxon>Mucoraceae</taxon>
        <taxon>Mucor</taxon>
    </lineage>
</organism>
<evidence type="ECO:0000313" key="2">
    <source>
        <dbReference type="Proteomes" id="UP000053815"/>
    </source>
</evidence>
<dbReference type="EMBL" id="DF836311">
    <property type="protein sequence ID" value="GAN02453.1"/>
    <property type="molecule type" value="Genomic_DNA"/>
</dbReference>
<accession>A0A0C9MKR8</accession>
<dbReference type="AlphaFoldDB" id="A0A0C9MKR8"/>
<gene>
    <name evidence="1" type="ORF">MAM1_0022c01897</name>
</gene>
<protein>
    <submittedName>
        <fullName evidence="1">Uncharacterized protein</fullName>
    </submittedName>
</protein>
<keyword evidence="2" id="KW-1185">Reference proteome</keyword>